<evidence type="ECO:0008006" key="6">
    <source>
        <dbReference type="Google" id="ProtNLM"/>
    </source>
</evidence>
<dbReference type="FunFam" id="1.10.560.10:FF:000049">
    <property type="entry name" value="T-complex protein 1 subunitTheta, putative"/>
    <property type="match status" value="1"/>
</dbReference>
<dbReference type="OrthoDB" id="1604182at2759"/>
<accession>A0A8X7QK47</accession>
<dbReference type="AlphaFoldDB" id="A0A8X7QK47"/>
<protein>
    <recommendedName>
        <fullName evidence="6">T-complex protein 1 subunit epsilon</fullName>
    </recommendedName>
</protein>
<dbReference type="EMBL" id="JAAMPC010000013">
    <property type="protein sequence ID" value="KAG2269433.1"/>
    <property type="molecule type" value="Genomic_DNA"/>
</dbReference>
<comment type="caution">
    <text evidence="4">The sequence shown here is derived from an EMBL/GenBank/DDBJ whole genome shotgun (WGS) entry which is preliminary data.</text>
</comment>
<evidence type="ECO:0000313" key="4">
    <source>
        <dbReference type="EMBL" id="KAG2269433.1"/>
    </source>
</evidence>
<evidence type="ECO:0000256" key="1">
    <source>
        <dbReference type="ARBA" id="ARBA00022741"/>
    </source>
</evidence>
<keyword evidence="3" id="KW-0143">Chaperone</keyword>
<reference evidence="4 5" key="1">
    <citation type="submission" date="2020-02" db="EMBL/GenBank/DDBJ databases">
        <authorList>
            <person name="Ma Q."/>
            <person name="Huang Y."/>
            <person name="Song X."/>
            <person name="Pei D."/>
        </authorList>
    </citation>
    <scope>NUCLEOTIDE SEQUENCE [LARGE SCALE GENOMIC DNA]</scope>
    <source>
        <strain evidence="4">Sxm20200214</strain>
        <tissue evidence="4">Leaf</tissue>
    </source>
</reference>
<proteinExistence type="predicted"/>
<dbReference type="GO" id="GO:0005524">
    <property type="term" value="F:ATP binding"/>
    <property type="evidence" value="ECO:0007669"/>
    <property type="project" value="UniProtKB-KW"/>
</dbReference>
<dbReference type="GO" id="GO:0140662">
    <property type="term" value="F:ATP-dependent protein folding chaperone"/>
    <property type="evidence" value="ECO:0007669"/>
    <property type="project" value="InterPro"/>
</dbReference>
<dbReference type="PANTHER" id="PTHR11353">
    <property type="entry name" value="CHAPERONIN"/>
    <property type="match status" value="1"/>
</dbReference>
<evidence type="ECO:0000313" key="5">
    <source>
        <dbReference type="Proteomes" id="UP000886595"/>
    </source>
</evidence>
<dbReference type="InterPro" id="IPR002423">
    <property type="entry name" value="Cpn60/GroEL/TCP-1"/>
</dbReference>
<dbReference type="SUPFAM" id="SSF48592">
    <property type="entry name" value="GroEL equatorial domain-like"/>
    <property type="match status" value="1"/>
</dbReference>
<keyword evidence="5" id="KW-1185">Reference proteome</keyword>
<organism evidence="4 5">
    <name type="scientific">Brassica carinata</name>
    <name type="common">Ethiopian mustard</name>
    <name type="synonym">Abyssinian cabbage</name>
    <dbReference type="NCBI Taxonomy" id="52824"/>
    <lineage>
        <taxon>Eukaryota</taxon>
        <taxon>Viridiplantae</taxon>
        <taxon>Streptophyta</taxon>
        <taxon>Embryophyta</taxon>
        <taxon>Tracheophyta</taxon>
        <taxon>Spermatophyta</taxon>
        <taxon>Magnoliopsida</taxon>
        <taxon>eudicotyledons</taxon>
        <taxon>Gunneridae</taxon>
        <taxon>Pentapetalae</taxon>
        <taxon>rosids</taxon>
        <taxon>malvids</taxon>
        <taxon>Brassicales</taxon>
        <taxon>Brassicaceae</taxon>
        <taxon>Brassiceae</taxon>
        <taxon>Brassica</taxon>
    </lineage>
</organism>
<dbReference type="Gene3D" id="1.10.560.10">
    <property type="entry name" value="GroEL-like equatorial domain"/>
    <property type="match status" value="1"/>
</dbReference>
<dbReference type="InterPro" id="IPR027413">
    <property type="entry name" value="GROEL-like_equatorial_sf"/>
</dbReference>
<evidence type="ECO:0000256" key="2">
    <source>
        <dbReference type="ARBA" id="ARBA00022840"/>
    </source>
</evidence>
<evidence type="ECO:0000256" key="3">
    <source>
        <dbReference type="ARBA" id="ARBA00023186"/>
    </source>
</evidence>
<gene>
    <name evidence="4" type="ORF">Bca52824_063988</name>
</gene>
<keyword evidence="2" id="KW-0067">ATP-binding</keyword>
<sequence length="156" mass="17165">MEEYRSIQFRSNGVPKNGFAKISIVEWNLIRNKSIVYGGGAAEIACSLAVDAAADKYPGVEQYAIRAFAEALDSVPMALAENSGLQPIETLSAVKSQQLKENIPFYGIDCNDVGTNDMREQNVFETLIGKQQQILLATQVVKMILKIDDVISNSEY</sequence>
<dbReference type="Proteomes" id="UP000886595">
    <property type="component" value="Unassembled WGS sequence"/>
</dbReference>
<dbReference type="Pfam" id="PF00118">
    <property type="entry name" value="Cpn60_TCP1"/>
    <property type="match status" value="1"/>
</dbReference>
<dbReference type="InterPro" id="IPR017998">
    <property type="entry name" value="Chaperone_TCP-1"/>
</dbReference>
<name>A0A8X7QK47_BRACI</name>
<keyword evidence="1" id="KW-0547">Nucleotide-binding</keyword>